<dbReference type="STRING" id="379508.A5DV43"/>
<evidence type="ECO:0000313" key="2">
    <source>
        <dbReference type="EMBL" id="EDK43051.1"/>
    </source>
</evidence>
<organism evidence="2 3">
    <name type="scientific">Lodderomyces elongisporus (strain ATCC 11503 / CBS 2605 / JCM 1781 / NBRC 1676 / NRRL YB-4239)</name>
    <name type="common">Yeast</name>
    <name type="synonym">Saccharomyces elongisporus</name>
    <dbReference type="NCBI Taxonomy" id="379508"/>
    <lineage>
        <taxon>Eukaryota</taxon>
        <taxon>Fungi</taxon>
        <taxon>Dikarya</taxon>
        <taxon>Ascomycota</taxon>
        <taxon>Saccharomycotina</taxon>
        <taxon>Pichiomycetes</taxon>
        <taxon>Debaryomycetaceae</taxon>
        <taxon>Candida/Lodderomyces clade</taxon>
        <taxon>Lodderomyces</taxon>
    </lineage>
</organism>
<accession>A5DV43</accession>
<dbReference type="Proteomes" id="UP000001996">
    <property type="component" value="Unassembled WGS sequence"/>
</dbReference>
<evidence type="ECO:0000256" key="1">
    <source>
        <dbReference type="SAM" id="MobiDB-lite"/>
    </source>
</evidence>
<sequence length="465" mass="52914">MAKRRRSTRESKSTEEPAPKVKEEVGDNEDDEFVDDDTSIQADDSNINDDGDDDNDNAAQDQVDFKIGHKTKKRKTVTLRDDDEEEVDDVNGEEQEVGEDDGEEDEDEDEDDDEENDEDEDGEDEEQAPQEVPRVGKLWRRGRKKKEKEYMFNTDDVFDADGNPISVENDEVRIPNEDPKGKEKIDELGYLKGGREFKMDTFKILGEGDRLYMISTGPARMVGFRDSYLLFKTHKTLFKRVCDHDQKMDLIQRGIIPNSYKGRAVNLVSARSIFREFGARMIKEGKKVIDDFWEQKALENGDIPGEYADPEEIYKNKLSNLLGDGGSGVASGGNATPMAPVPIVNYQTDETWLYQIASQTSDYNHKLAELRAQVTSSGLRDVFTNTVQFPTNTQPNHLSVCKIDDKQKLNSKLTRDIYIDSGDLRRPVTGLASIPQEIIDEIKDEEIKKAILEQQDYERKVTVQT</sequence>
<protein>
    <recommendedName>
        <fullName evidence="4">Chromatin structure-remodeling complex protein RSC7</fullName>
    </recommendedName>
</protein>
<feature type="compositionally biased region" description="Acidic residues" evidence="1">
    <location>
        <begin position="46"/>
        <end position="56"/>
    </location>
</feature>
<dbReference type="VEuPathDB" id="FungiDB:LELG_01229"/>
<dbReference type="KEGG" id="lel:PVL30_001198"/>
<dbReference type="FunCoup" id="A5DV43">
    <property type="interactions" value="299"/>
</dbReference>
<evidence type="ECO:0000313" key="3">
    <source>
        <dbReference type="Proteomes" id="UP000001996"/>
    </source>
</evidence>
<feature type="compositionally biased region" description="Basic residues" evidence="1">
    <location>
        <begin position="68"/>
        <end position="77"/>
    </location>
</feature>
<dbReference type="eggNOG" id="ENOG502QW07">
    <property type="taxonomic scope" value="Eukaryota"/>
</dbReference>
<name>A5DV43_LODEL</name>
<feature type="region of interest" description="Disordered" evidence="1">
    <location>
        <begin position="1"/>
        <end position="139"/>
    </location>
</feature>
<dbReference type="GeneID" id="5235254"/>
<dbReference type="InterPro" id="IPR013933">
    <property type="entry name" value="CRC_Rsc7/Swp82"/>
</dbReference>
<gene>
    <name evidence="2" type="ORF">LELG_01229</name>
</gene>
<reference evidence="2 3" key="1">
    <citation type="journal article" date="2009" name="Nature">
        <title>Evolution of pathogenicity and sexual reproduction in eight Candida genomes.</title>
        <authorList>
            <person name="Butler G."/>
            <person name="Rasmussen M.D."/>
            <person name="Lin M.F."/>
            <person name="Santos M.A."/>
            <person name="Sakthikumar S."/>
            <person name="Munro C.A."/>
            <person name="Rheinbay E."/>
            <person name="Grabherr M."/>
            <person name="Forche A."/>
            <person name="Reedy J.L."/>
            <person name="Agrafioti I."/>
            <person name="Arnaud M.B."/>
            <person name="Bates S."/>
            <person name="Brown A.J."/>
            <person name="Brunke S."/>
            <person name="Costanzo M.C."/>
            <person name="Fitzpatrick D.A."/>
            <person name="de Groot P.W."/>
            <person name="Harris D."/>
            <person name="Hoyer L.L."/>
            <person name="Hube B."/>
            <person name="Klis F.M."/>
            <person name="Kodira C."/>
            <person name="Lennard N."/>
            <person name="Logue M.E."/>
            <person name="Martin R."/>
            <person name="Neiman A.M."/>
            <person name="Nikolaou E."/>
            <person name="Quail M.A."/>
            <person name="Quinn J."/>
            <person name="Santos M.C."/>
            <person name="Schmitzberger F.F."/>
            <person name="Sherlock G."/>
            <person name="Shah P."/>
            <person name="Silverstein K.A."/>
            <person name="Skrzypek M.S."/>
            <person name="Soll D."/>
            <person name="Staggs R."/>
            <person name="Stansfield I."/>
            <person name="Stumpf M.P."/>
            <person name="Sudbery P.E."/>
            <person name="Srikantha T."/>
            <person name="Zeng Q."/>
            <person name="Berman J."/>
            <person name="Berriman M."/>
            <person name="Heitman J."/>
            <person name="Gow N.A."/>
            <person name="Lorenz M.C."/>
            <person name="Birren B.W."/>
            <person name="Kellis M."/>
            <person name="Cuomo C.A."/>
        </authorList>
    </citation>
    <scope>NUCLEOTIDE SEQUENCE [LARGE SCALE GENOMIC DNA]</scope>
    <source>
        <strain evidence="3">ATCC 11503 / BCRC 21390 / CBS 2605 / JCM 1781 / NBRC 1676 / NRRL YB-4239</strain>
    </source>
</reference>
<feature type="compositionally biased region" description="Basic and acidic residues" evidence="1">
    <location>
        <begin position="170"/>
        <end position="180"/>
    </location>
</feature>
<dbReference type="EMBL" id="CH981524">
    <property type="protein sequence ID" value="EDK43051.1"/>
    <property type="molecule type" value="Genomic_DNA"/>
</dbReference>
<evidence type="ECO:0008006" key="4">
    <source>
        <dbReference type="Google" id="ProtNLM"/>
    </source>
</evidence>
<dbReference type="AlphaFoldDB" id="A5DV43"/>
<feature type="compositionally biased region" description="Acidic residues" evidence="1">
    <location>
        <begin position="26"/>
        <end position="38"/>
    </location>
</feature>
<proteinExistence type="predicted"/>
<dbReference type="OMA" id="STNWLYQ"/>
<keyword evidence="3" id="KW-1185">Reference proteome</keyword>
<feature type="region of interest" description="Disordered" evidence="1">
    <location>
        <begin position="155"/>
        <end position="180"/>
    </location>
</feature>
<feature type="compositionally biased region" description="Acidic residues" evidence="1">
    <location>
        <begin position="81"/>
        <end position="128"/>
    </location>
</feature>
<dbReference type="HOGENOM" id="CLU_022149_1_2_1"/>
<feature type="compositionally biased region" description="Basic and acidic residues" evidence="1">
    <location>
        <begin position="8"/>
        <end position="25"/>
    </location>
</feature>
<dbReference type="OrthoDB" id="5598844at2759"/>
<dbReference type="InParanoid" id="A5DV43"/>
<dbReference type="Pfam" id="PF08624">
    <property type="entry name" value="CRC_subunit"/>
    <property type="match status" value="1"/>
</dbReference>